<dbReference type="PANTHER" id="PTHR44196:SF1">
    <property type="entry name" value="DEHYDROGENASE_REDUCTASE SDR FAMILY MEMBER 7B"/>
    <property type="match status" value="1"/>
</dbReference>
<keyword evidence="2" id="KW-0560">Oxidoreductase</keyword>
<dbReference type="PANTHER" id="PTHR44196">
    <property type="entry name" value="DEHYDROGENASE/REDUCTASE SDR FAMILY MEMBER 7B"/>
    <property type="match status" value="1"/>
</dbReference>
<dbReference type="SUPFAM" id="SSF51735">
    <property type="entry name" value="NAD(P)-binding Rossmann-fold domains"/>
    <property type="match status" value="1"/>
</dbReference>
<dbReference type="InterPro" id="IPR002347">
    <property type="entry name" value="SDR_fam"/>
</dbReference>
<gene>
    <name evidence="4" type="ORF">A4E84_02930</name>
</gene>
<dbReference type="PROSITE" id="PS00061">
    <property type="entry name" value="ADH_SHORT"/>
    <property type="match status" value="1"/>
</dbReference>
<sequence length="267" mass="27330">MSRTLALITGASSGIGAAYARLLAADYDFVLVARRADRLSELADELRAAGAAVEVLPADLADHDGLTAVTKRLATGDVRLLISNAGDGGYAPLAEVAPEEIDRLLTLNGVASVQLARAALPGMLTAGEGTIVTVASLLAFSAGQSNPHMPPRTIYNAAKAATVAFTRTLAHELADTPIRTQVVCPGVVATEFSGGYGKNVPSAMTAEGVARASLAGLRLGETICVPGLEDQTAALDALLAAETALLMGGNVPPPATRYSQPHPQPTR</sequence>
<comment type="similarity">
    <text evidence="1 3">Belongs to the short-chain dehydrogenases/reductases (SDR) family.</text>
</comment>
<dbReference type="EMBL" id="CP015098">
    <property type="protein sequence ID" value="AMW08566.1"/>
    <property type="molecule type" value="Genomic_DNA"/>
</dbReference>
<name>A0A143BTM0_9ACTN</name>
<dbReference type="PRINTS" id="PR00081">
    <property type="entry name" value="GDHRDH"/>
</dbReference>
<dbReference type="Gene3D" id="3.40.50.720">
    <property type="entry name" value="NAD(P)-binding Rossmann-like Domain"/>
    <property type="match status" value="1"/>
</dbReference>
<dbReference type="STRING" id="1783515.A4E84_02930"/>
<dbReference type="InterPro" id="IPR036291">
    <property type="entry name" value="NAD(P)-bd_dom_sf"/>
</dbReference>
<dbReference type="RefSeq" id="WP_062925034.1">
    <property type="nucleotide sequence ID" value="NZ_CP015098.1"/>
</dbReference>
<dbReference type="PIRSF" id="PIRSF000126">
    <property type="entry name" value="11-beta-HSD1"/>
    <property type="match status" value="1"/>
</dbReference>
<dbReference type="Pfam" id="PF00106">
    <property type="entry name" value="adh_short"/>
    <property type="match status" value="1"/>
</dbReference>
<reference evidence="5" key="1">
    <citation type="submission" date="2016-04" db="EMBL/GenBank/DDBJ databases">
        <authorList>
            <person name="Zhang B."/>
        </authorList>
    </citation>
    <scope>NUCLEOTIDE SEQUENCE [LARGE SCALE GENOMIC DNA]</scope>
    <source>
        <strain evidence="5">S10</strain>
    </source>
</reference>
<dbReference type="Proteomes" id="UP000076096">
    <property type="component" value="Chromosome"/>
</dbReference>
<dbReference type="PRINTS" id="PR00080">
    <property type="entry name" value="SDRFAMILY"/>
</dbReference>
<protein>
    <submittedName>
        <fullName evidence="4">SDR family oxidoreductase</fullName>
    </submittedName>
</protein>
<organism evidence="4 5">
    <name type="scientific">Streptomyces qaidamensis</name>
    <dbReference type="NCBI Taxonomy" id="1783515"/>
    <lineage>
        <taxon>Bacteria</taxon>
        <taxon>Bacillati</taxon>
        <taxon>Actinomycetota</taxon>
        <taxon>Actinomycetes</taxon>
        <taxon>Kitasatosporales</taxon>
        <taxon>Streptomycetaceae</taxon>
        <taxon>Streptomyces</taxon>
        <taxon>Streptomyces aurantiacus group</taxon>
    </lineage>
</organism>
<evidence type="ECO:0000313" key="4">
    <source>
        <dbReference type="EMBL" id="AMW08566.1"/>
    </source>
</evidence>
<dbReference type="GO" id="GO:0016491">
    <property type="term" value="F:oxidoreductase activity"/>
    <property type="evidence" value="ECO:0007669"/>
    <property type="project" value="UniProtKB-KW"/>
</dbReference>
<evidence type="ECO:0000256" key="1">
    <source>
        <dbReference type="ARBA" id="ARBA00006484"/>
    </source>
</evidence>
<proteinExistence type="inferred from homology"/>
<evidence type="ECO:0000256" key="3">
    <source>
        <dbReference type="RuleBase" id="RU000363"/>
    </source>
</evidence>
<dbReference type="AlphaFoldDB" id="A0A143BTM0"/>
<keyword evidence="5" id="KW-1185">Reference proteome</keyword>
<dbReference type="CDD" id="cd05233">
    <property type="entry name" value="SDR_c"/>
    <property type="match status" value="1"/>
</dbReference>
<evidence type="ECO:0000256" key="2">
    <source>
        <dbReference type="ARBA" id="ARBA00023002"/>
    </source>
</evidence>
<dbReference type="InterPro" id="IPR020904">
    <property type="entry name" value="Sc_DH/Rdtase_CS"/>
</dbReference>
<accession>A0A143BTM0</accession>
<evidence type="ECO:0000313" key="5">
    <source>
        <dbReference type="Proteomes" id="UP000076096"/>
    </source>
</evidence>
<dbReference type="KEGG" id="stsi:A4E84_02930"/>
<dbReference type="GO" id="GO:0016020">
    <property type="term" value="C:membrane"/>
    <property type="evidence" value="ECO:0007669"/>
    <property type="project" value="TreeGrafter"/>
</dbReference>